<organism evidence="3 4">
    <name type="scientific">Streptomonospora salina</name>
    <dbReference type="NCBI Taxonomy" id="104205"/>
    <lineage>
        <taxon>Bacteria</taxon>
        <taxon>Bacillati</taxon>
        <taxon>Actinomycetota</taxon>
        <taxon>Actinomycetes</taxon>
        <taxon>Streptosporangiales</taxon>
        <taxon>Nocardiopsidaceae</taxon>
        <taxon>Streptomonospora</taxon>
    </lineage>
</organism>
<feature type="region of interest" description="Disordered" evidence="1">
    <location>
        <begin position="1"/>
        <end position="22"/>
    </location>
</feature>
<sequence>MSTDRRSGGAVPRRPLPFARRRRPRTALSAALAAAALAAPAVLAQPAAWAADVRHAQVVDDRPAASTPHVLDGRVKAVVPVGDVVVVAGRFDRVAPPGRDATVERHNVFAFDRGTGRISDGFAPEVDGTVTSAVPGPRGGTVHIAGHFDRVGGADLPGVALLSVRDGDPVASFDAGVEGGSVYRADAYGNHLYLGGSFDSVGGVRRGGLARVDARTGAPDPGFDVSPAEARRGGLRVQELAVSPRGDRLVVAGTFTRIEDRRRYQIAVIDTAARPAAPADWSTESYAAPCDYGAIHTYMRGIDFAPDGSYFTVVTAGGPKAEPGLCKTAARWETYAGADAEPTWVNHTGGDSLYAVEATGPAVYVGGHQRWMDNPEGDHDAGPGAVERSGIAALDPRTGRALAWNPGRTRGHGAEALTSAPEGLYVGSDTTRLAGTYRGRLGLFPVPSGRL</sequence>
<feature type="chain" id="PRO_5039413333" description="PKD domain-containing protein" evidence="2">
    <location>
        <begin position="45"/>
        <end position="451"/>
    </location>
</feature>
<evidence type="ECO:0000313" key="3">
    <source>
        <dbReference type="EMBL" id="MBB5997979.1"/>
    </source>
</evidence>
<keyword evidence="4" id="KW-1185">Reference proteome</keyword>
<feature type="signal peptide" evidence="2">
    <location>
        <begin position="1"/>
        <end position="44"/>
    </location>
</feature>
<comment type="caution">
    <text evidence="3">The sequence shown here is derived from an EMBL/GenBank/DDBJ whole genome shotgun (WGS) entry which is preliminary data.</text>
</comment>
<keyword evidence="2" id="KW-0732">Signal</keyword>
<name>A0A841E9J0_9ACTN</name>
<gene>
    <name evidence="3" type="ORF">HNR25_001730</name>
</gene>
<dbReference type="PROSITE" id="PS51318">
    <property type="entry name" value="TAT"/>
    <property type="match status" value="1"/>
</dbReference>
<dbReference type="SUPFAM" id="SSF50969">
    <property type="entry name" value="YVTN repeat-like/Quinoprotein amine dehydrogenase"/>
    <property type="match status" value="1"/>
</dbReference>
<dbReference type="EMBL" id="JACHLY010000001">
    <property type="protein sequence ID" value="MBB5997979.1"/>
    <property type="molecule type" value="Genomic_DNA"/>
</dbReference>
<dbReference type="InterPro" id="IPR006311">
    <property type="entry name" value="TAT_signal"/>
</dbReference>
<evidence type="ECO:0000256" key="2">
    <source>
        <dbReference type="SAM" id="SignalP"/>
    </source>
</evidence>
<protein>
    <recommendedName>
        <fullName evidence="5">PKD domain-containing protein</fullName>
    </recommendedName>
</protein>
<evidence type="ECO:0000256" key="1">
    <source>
        <dbReference type="SAM" id="MobiDB-lite"/>
    </source>
</evidence>
<reference evidence="3 4" key="1">
    <citation type="submission" date="2020-08" db="EMBL/GenBank/DDBJ databases">
        <title>Sequencing the genomes of 1000 actinobacteria strains.</title>
        <authorList>
            <person name="Klenk H.-P."/>
        </authorList>
    </citation>
    <scope>NUCLEOTIDE SEQUENCE [LARGE SCALE GENOMIC DNA]</scope>
    <source>
        <strain evidence="3 4">DSM 44593</strain>
    </source>
</reference>
<proteinExistence type="predicted"/>
<evidence type="ECO:0008006" key="5">
    <source>
        <dbReference type="Google" id="ProtNLM"/>
    </source>
</evidence>
<dbReference type="Proteomes" id="UP000578077">
    <property type="component" value="Unassembled WGS sequence"/>
</dbReference>
<dbReference type="Pfam" id="PF17164">
    <property type="entry name" value="DUF5122"/>
    <property type="match status" value="1"/>
</dbReference>
<accession>A0A841E9J0</accession>
<dbReference type="InterPro" id="IPR011044">
    <property type="entry name" value="Quino_amine_DH_bsu"/>
</dbReference>
<evidence type="ECO:0000313" key="4">
    <source>
        <dbReference type="Proteomes" id="UP000578077"/>
    </source>
</evidence>
<dbReference type="InterPro" id="IPR013431">
    <property type="entry name" value="Delta_60_rpt"/>
</dbReference>
<dbReference type="AlphaFoldDB" id="A0A841E9J0"/>